<keyword evidence="1" id="KW-0732">Signal</keyword>
<accession>A0ABT3G7U3</accession>
<proteinExistence type="predicted"/>
<evidence type="ECO:0000313" key="3">
    <source>
        <dbReference type="Proteomes" id="UP001165653"/>
    </source>
</evidence>
<organism evidence="2 3">
    <name type="scientific">Luteolibacter rhizosphaerae</name>
    <dbReference type="NCBI Taxonomy" id="2989719"/>
    <lineage>
        <taxon>Bacteria</taxon>
        <taxon>Pseudomonadati</taxon>
        <taxon>Verrucomicrobiota</taxon>
        <taxon>Verrucomicrobiia</taxon>
        <taxon>Verrucomicrobiales</taxon>
        <taxon>Verrucomicrobiaceae</taxon>
        <taxon>Luteolibacter</taxon>
    </lineage>
</organism>
<evidence type="ECO:0000313" key="2">
    <source>
        <dbReference type="EMBL" id="MCW1915919.1"/>
    </source>
</evidence>
<dbReference type="EMBL" id="JAPDDR010000011">
    <property type="protein sequence ID" value="MCW1915919.1"/>
    <property type="molecule type" value="Genomic_DNA"/>
</dbReference>
<feature type="chain" id="PRO_5046468085" evidence="1">
    <location>
        <begin position="20"/>
        <end position="159"/>
    </location>
</feature>
<reference evidence="2" key="1">
    <citation type="submission" date="2022-10" db="EMBL/GenBank/DDBJ databases">
        <title>Luteolibacter sp. GHJ8, whole genome shotgun sequencing project.</title>
        <authorList>
            <person name="Zhao G."/>
            <person name="Shen L."/>
        </authorList>
    </citation>
    <scope>NUCLEOTIDE SEQUENCE</scope>
    <source>
        <strain evidence="2">GHJ8</strain>
    </source>
</reference>
<dbReference type="RefSeq" id="WP_264515481.1">
    <property type="nucleotide sequence ID" value="NZ_JAPDDR010000011.1"/>
</dbReference>
<evidence type="ECO:0000256" key="1">
    <source>
        <dbReference type="SAM" id="SignalP"/>
    </source>
</evidence>
<protein>
    <submittedName>
        <fullName evidence="2">Uncharacterized protein</fullName>
    </submittedName>
</protein>
<comment type="caution">
    <text evidence="2">The sequence shown here is derived from an EMBL/GenBank/DDBJ whole genome shotgun (WGS) entry which is preliminary data.</text>
</comment>
<gene>
    <name evidence="2" type="ORF">OJ996_20190</name>
</gene>
<name>A0ABT3G7U3_9BACT</name>
<feature type="signal peptide" evidence="1">
    <location>
        <begin position="1"/>
        <end position="19"/>
    </location>
</feature>
<keyword evidence="3" id="KW-1185">Reference proteome</keyword>
<dbReference type="Proteomes" id="UP001165653">
    <property type="component" value="Unassembled WGS sequence"/>
</dbReference>
<sequence>MNPRQILVAAMLLGSVASADLTVILPDPEIYADTSEGFLIETTLPGTFKTPEGVIAALLTLGDQAKNKKLENPFTPEALRGSSHFEGAKPLAAYYRGARIKDKEFIVSFSGEAMRYLNNTAGIQEFVKGSLVATVVKNFPAVKTVQYEIDGEIVTDWDA</sequence>